<accession>A0A964DWW7</accession>
<dbReference type="InterPro" id="IPR055170">
    <property type="entry name" value="GFO_IDH_MocA-like_dom"/>
</dbReference>
<reference evidence="3" key="1">
    <citation type="journal article" date="2021" name="Microorganisms">
        <title>Acidisoma silvae sp. nov. and Acidisomacellulosilytica sp. nov., Two Acidophilic Bacteria Isolated from Decaying Wood, Hydrolyzing Cellulose and Producing Poly-3-hydroxybutyrate.</title>
        <authorList>
            <person name="Mieszkin S."/>
            <person name="Pouder E."/>
            <person name="Uroz S."/>
            <person name="Simon-Colin C."/>
            <person name="Alain K."/>
        </authorList>
    </citation>
    <scope>NUCLEOTIDE SEQUENCE</scope>
    <source>
        <strain evidence="3">HW T2.11</strain>
    </source>
</reference>
<keyword evidence="4" id="KW-1185">Reference proteome</keyword>
<dbReference type="GO" id="GO:0000166">
    <property type="term" value="F:nucleotide binding"/>
    <property type="evidence" value="ECO:0007669"/>
    <property type="project" value="InterPro"/>
</dbReference>
<comment type="caution">
    <text evidence="3">The sequence shown here is derived from an EMBL/GenBank/DDBJ whole genome shotgun (WGS) entry which is preliminary data.</text>
</comment>
<dbReference type="InterPro" id="IPR000683">
    <property type="entry name" value="Gfo/Idh/MocA-like_OxRdtase_N"/>
</dbReference>
<dbReference type="SUPFAM" id="SSF55347">
    <property type="entry name" value="Glyceraldehyde-3-phosphate dehydrogenase-like, C-terminal domain"/>
    <property type="match status" value="1"/>
</dbReference>
<gene>
    <name evidence="3" type="ORF">ASILVAE211_00515</name>
</gene>
<name>A0A964DWW7_9PROT</name>
<evidence type="ECO:0000259" key="2">
    <source>
        <dbReference type="Pfam" id="PF22725"/>
    </source>
</evidence>
<feature type="domain" description="GFO/IDH/MocA-like oxidoreductase" evidence="2">
    <location>
        <begin position="127"/>
        <end position="249"/>
    </location>
</feature>
<organism evidence="3 4">
    <name type="scientific">Acidisoma silvae</name>
    <dbReference type="NCBI Taxonomy" id="2802396"/>
    <lineage>
        <taxon>Bacteria</taxon>
        <taxon>Pseudomonadati</taxon>
        <taxon>Pseudomonadota</taxon>
        <taxon>Alphaproteobacteria</taxon>
        <taxon>Acetobacterales</taxon>
        <taxon>Acidocellaceae</taxon>
        <taxon>Acidisoma</taxon>
    </lineage>
</organism>
<evidence type="ECO:0000259" key="1">
    <source>
        <dbReference type="Pfam" id="PF01408"/>
    </source>
</evidence>
<evidence type="ECO:0000313" key="3">
    <source>
        <dbReference type="EMBL" id="MCB8873645.1"/>
    </source>
</evidence>
<dbReference type="InterPro" id="IPR036291">
    <property type="entry name" value="NAD(P)-bd_dom_sf"/>
</dbReference>
<feature type="domain" description="Gfo/Idh/MocA-like oxidoreductase N-terminal" evidence="1">
    <location>
        <begin position="2"/>
        <end position="117"/>
    </location>
</feature>
<dbReference type="PANTHER" id="PTHR43708:SF8">
    <property type="entry name" value="OXIDOREDUCTASE"/>
    <property type="match status" value="1"/>
</dbReference>
<dbReference type="Pfam" id="PF01408">
    <property type="entry name" value="GFO_IDH_MocA"/>
    <property type="match status" value="1"/>
</dbReference>
<sequence>MALIGCGFFAQNHLHSWASIPEVEIVAVCDRDAAKAEAAKQSFGAARAYTDAAEMFAAEKLDFVDIATTMQTHLALVEMAAARGVHVIVQKPLAPSFADCQTIVDTCAKAGVRLMVHENFRFQSPILAARRVLAEGRIGRPHYCQASFRSGYDVFSGQPYLATEKRFILIDLGIHILDVCRSIMGEAETLYCQTQHINPKIAGEDVATSLIRHVGGGVSVVDCSYASRRLPEPFPQTLLRIEGEHGTIELLEGYRLRVTSHGEVTEENVEPETLSWTQKPWHVLQESVLNLQRHWVDSWRKGAAPETSGTDNLRTYALVMAAYQSAESGSIVTLAS</sequence>
<dbReference type="PANTHER" id="PTHR43708">
    <property type="entry name" value="CONSERVED EXPRESSED OXIDOREDUCTASE (EUROFUNG)"/>
    <property type="match status" value="1"/>
</dbReference>
<dbReference type="InterPro" id="IPR051317">
    <property type="entry name" value="Gfo/Idh/MocA_oxidoreduct"/>
</dbReference>
<proteinExistence type="predicted"/>
<dbReference type="Pfam" id="PF22725">
    <property type="entry name" value="GFO_IDH_MocA_C3"/>
    <property type="match status" value="1"/>
</dbReference>
<dbReference type="Gene3D" id="3.40.50.720">
    <property type="entry name" value="NAD(P)-binding Rossmann-like Domain"/>
    <property type="match status" value="1"/>
</dbReference>
<dbReference type="Gene3D" id="3.30.360.10">
    <property type="entry name" value="Dihydrodipicolinate Reductase, domain 2"/>
    <property type="match status" value="1"/>
</dbReference>
<dbReference type="AlphaFoldDB" id="A0A964DWW7"/>
<protein>
    <submittedName>
        <fullName evidence="3">Gfo/Idh/MocA family oxidoreductase</fullName>
    </submittedName>
</protein>
<evidence type="ECO:0000313" key="4">
    <source>
        <dbReference type="Proteomes" id="UP000708298"/>
    </source>
</evidence>
<dbReference type="Proteomes" id="UP000708298">
    <property type="component" value="Unassembled WGS sequence"/>
</dbReference>
<dbReference type="EMBL" id="JAESVB010000001">
    <property type="protein sequence ID" value="MCB8873645.1"/>
    <property type="molecule type" value="Genomic_DNA"/>
</dbReference>
<reference evidence="3" key="2">
    <citation type="submission" date="2021-01" db="EMBL/GenBank/DDBJ databases">
        <authorList>
            <person name="Mieszkin S."/>
            <person name="Pouder E."/>
            <person name="Alain K."/>
        </authorList>
    </citation>
    <scope>NUCLEOTIDE SEQUENCE</scope>
    <source>
        <strain evidence="3">HW T2.11</strain>
    </source>
</reference>
<dbReference type="SUPFAM" id="SSF51735">
    <property type="entry name" value="NAD(P)-binding Rossmann-fold domains"/>
    <property type="match status" value="1"/>
</dbReference>